<reference evidence="2" key="1">
    <citation type="submission" date="2020-05" db="EMBL/GenBank/DDBJ databases">
        <authorList>
            <person name="Chiriac C."/>
            <person name="Salcher M."/>
            <person name="Ghai R."/>
            <person name="Kavagutti S V."/>
        </authorList>
    </citation>
    <scope>NUCLEOTIDE SEQUENCE</scope>
</reference>
<dbReference type="SUPFAM" id="SSF54060">
    <property type="entry name" value="His-Me finger endonucleases"/>
    <property type="match status" value="1"/>
</dbReference>
<keyword evidence="2" id="KW-0540">Nuclease</keyword>
<dbReference type="InterPro" id="IPR003615">
    <property type="entry name" value="HNH_nuc"/>
</dbReference>
<dbReference type="Gene3D" id="3.90.75.20">
    <property type="match status" value="1"/>
</dbReference>
<dbReference type="GO" id="GO:0004519">
    <property type="term" value="F:endonuclease activity"/>
    <property type="evidence" value="ECO:0007669"/>
    <property type="project" value="UniProtKB-KW"/>
</dbReference>
<evidence type="ECO:0000313" key="2">
    <source>
        <dbReference type="EMBL" id="CAB4184151.1"/>
    </source>
</evidence>
<dbReference type="SUPFAM" id="SSF54171">
    <property type="entry name" value="DNA-binding domain"/>
    <property type="match status" value="1"/>
</dbReference>
<dbReference type="Pfam" id="PF13392">
    <property type="entry name" value="HNH_3"/>
    <property type="match status" value="1"/>
</dbReference>
<dbReference type="InterPro" id="IPR044925">
    <property type="entry name" value="His-Me_finger_sf"/>
</dbReference>
<gene>
    <name evidence="2" type="ORF">UFOVP1101_40</name>
    <name evidence="3" type="ORF">UFOVP1362_42</name>
</gene>
<dbReference type="EMBL" id="LR797311">
    <property type="protein sequence ID" value="CAB4202031.1"/>
    <property type="molecule type" value="Genomic_DNA"/>
</dbReference>
<protein>
    <submittedName>
        <fullName evidence="2">Putative NHN endonuclease</fullName>
    </submittedName>
</protein>
<keyword evidence="2" id="KW-0378">Hydrolase</keyword>
<name>A0A6J5QRP1_9CAUD</name>
<feature type="domain" description="HNH nuclease" evidence="1">
    <location>
        <begin position="57"/>
        <end position="100"/>
    </location>
</feature>
<keyword evidence="2" id="KW-0255">Endonuclease</keyword>
<evidence type="ECO:0000259" key="1">
    <source>
        <dbReference type="Pfam" id="PF13392"/>
    </source>
</evidence>
<dbReference type="InterPro" id="IPR016177">
    <property type="entry name" value="DNA-bd_dom_sf"/>
</dbReference>
<sequence length="168" mass="19291">MRLCHPTQAQIKDMLRYENGKLYWRKKVSRKINVGDEAGTLRKTDGYSQIMINRQVYRTHRLVYLYHFGHTPETLDHINQNPSDNRIENLRPATRAENAYNSKLRSDNISGVKGVTWDKAKKKWAARLFANKTCVNLGRFVELTDAITAVKAARLQHHGVFAAEGAPQ</sequence>
<dbReference type="EMBL" id="LR797059">
    <property type="protein sequence ID" value="CAB4184151.1"/>
    <property type="molecule type" value="Genomic_DNA"/>
</dbReference>
<accession>A0A6J5QRP1</accession>
<evidence type="ECO:0000313" key="3">
    <source>
        <dbReference type="EMBL" id="CAB4202031.1"/>
    </source>
</evidence>
<organism evidence="2">
    <name type="scientific">uncultured Caudovirales phage</name>
    <dbReference type="NCBI Taxonomy" id="2100421"/>
    <lineage>
        <taxon>Viruses</taxon>
        <taxon>Duplodnaviria</taxon>
        <taxon>Heunggongvirae</taxon>
        <taxon>Uroviricota</taxon>
        <taxon>Caudoviricetes</taxon>
        <taxon>Peduoviridae</taxon>
        <taxon>Maltschvirus</taxon>
        <taxon>Maltschvirus maltsch</taxon>
    </lineage>
</organism>
<dbReference type="GO" id="GO:0003677">
    <property type="term" value="F:DNA binding"/>
    <property type="evidence" value="ECO:0007669"/>
    <property type="project" value="InterPro"/>
</dbReference>
<proteinExistence type="predicted"/>